<dbReference type="EMBL" id="JASMQC010000068">
    <property type="protein sequence ID" value="KAK1928449.1"/>
    <property type="molecule type" value="Genomic_DNA"/>
</dbReference>
<keyword evidence="4" id="KW-1185">Reference proteome</keyword>
<dbReference type="AlphaFoldDB" id="A0AAD9LAQ3"/>
<comment type="caution">
    <text evidence="2">The sequence shown here is derived from an EMBL/GenBank/DDBJ whole genome shotgun (WGS) entry which is preliminary data.</text>
</comment>
<feature type="region of interest" description="Disordered" evidence="1">
    <location>
        <begin position="20"/>
        <end position="44"/>
    </location>
</feature>
<evidence type="ECO:0000256" key="1">
    <source>
        <dbReference type="SAM" id="MobiDB-lite"/>
    </source>
</evidence>
<evidence type="ECO:0000313" key="4">
    <source>
        <dbReference type="Proteomes" id="UP001259832"/>
    </source>
</evidence>
<evidence type="ECO:0000313" key="3">
    <source>
        <dbReference type="EMBL" id="KAK1932123.1"/>
    </source>
</evidence>
<sequence length="79" mass="8712">MITIEVGPCQPNMLHTKLPVQHVPTTPTTPNLTSYNSHQVDEKNRKELVRRGAVGRRCAIVGLPADVLAALAEISEIKW</sequence>
<evidence type="ECO:0000313" key="2">
    <source>
        <dbReference type="EMBL" id="KAK1928449.1"/>
    </source>
</evidence>
<proteinExistence type="predicted"/>
<protein>
    <submittedName>
        <fullName evidence="2">Uncharacterized protein</fullName>
    </submittedName>
</protein>
<reference evidence="2" key="1">
    <citation type="submission" date="2023-08" db="EMBL/GenBank/DDBJ databases">
        <title>Reference Genome Resource for the Citrus Pathogen Phytophthora citrophthora.</title>
        <authorList>
            <person name="Moller H."/>
            <person name="Coetzee B."/>
            <person name="Rose L.J."/>
            <person name="Van Niekerk J.M."/>
        </authorList>
    </citation>
    <scope>NUCLEOTIDE SEQUENCE</scope>
    <source>
        <strain evidence="2">STE-U-9442</strain>
    </source>
</reference>
<organism evidence="2 4">
    <name type="scientific">Phytophthora citrophthora</name>
    <dbReference type="NCBI Taxonomy" id="4793"/>
    <lineage>
        <taxon>Eukaryota</taxon>
        <taxon>Sar</taxon>
        <taxon>Stramenopiles</taxon>
        <taxon>Oomycota</taxon>
        <taxon>Peronosporomycetes</taxon>
        <taxon>Peronosporales</taxon>
        <taxon>Peronosporaceae</taxon>
        <taxon>Phytophthora</taxon>
    </lineage>
</organism>
<gene>
    <name evidence="3" type="ORF">P3T76_012623</name>
    <name evidence="2" type="ORF">P3T76_016071</name>
</gene>
<accession>A0AAD9LAQ3</accession>
<dbReference type="Proteomes" id="UP001259832">
    <property type="component" value="Unassembled WGS sequence"/>
</dbReference>
<dbReference type="EMBL" id="JASMQC010000031">
    <property type="protein sequence ID" value="KAK1932123.1"/>
    <property type="molecule type" value="Genomic_DNA"/>
</dbReference>
<name>A0AAD9LAQ3_9STRA</name>